<dbReference type="AlphaFoldDB" id="A0A6J7APX9"/>
<evidence type="ECO:0000256" key="2">
    <source>
        <dbReference type="ARBA" id="ARBA00023210"/>
    </source>
</evidence>
<feature type="region of interest" description="Disordered" evidence="4">
    <location>
        <begin position="20"/>
        <end position="109"/>
    </location>
</feature>
<keyword evidence="1" id="KW-0132">Cell division</keyword>
<sequence>MAGSIRKIMAYLGLVDDEYDDYDDLSDRNRPLPSRAAPSRSSRPEPRERDRDRSWDRDQEDRYDSRLEPARMAPVTRIRPMTRDGAPAAGPGMGSSVAPRAPMGSKPMSDASRVHVVAPIRFADAKEIGDFIRQSNPVIMNLQQADRDLQRRMIDFCSGIAYAAGCSMERVADQVFLLTPDDVTVSPEERARLERRGFNRDD</sequence>
<keyword evidence="3" id="KW-0131">Cell cycle</keyword>
<dbReference type="Pfam" id="PF04472">
    <property type="entry name" value="SepF"/>
    <property type="match status" value="1"/>
</dbReference>
<dbReference type="PANTHER" id="PTHR35798:SF1">
    <property type="entry name" value="CELL DIVISION PROTEIN SEPF"/>
    <property type="match status" value="1"/>
</dbReference>
<dbReference type="Gene3D" id="3.30.110.150">
    <property type="entry name" value="SepF-like protein"/>
    <property type="match status" value="1"/>
</dbReference>
<evidence type="ECO:0000313" key="6">
    <source>
        <dbReference type="EMBL" id="CAB4883174.1"/>
    </source>
</evidence>
<protein>
    <submittedName>
        <fullName evidence="5">Unannotated protein</fullName>
    </submittedName>
</protein>
<proteinExistence type="inferred from homology"/>
<dbReference type="InterPro" id="IPR038594">
    <property type="entry name" value="SepF-like_sf"/>
</dbReference>
<dbReference type="EMBL" id="CAFABE010000130">
    <property type="protein sequence ID" value="CAB4834508.1"/>
    <property type="molecule type" value="Genomic_DNA"/>
</dbReference>
<evidence type="ECO:0000313" key="7">
    <source>
        <dbReference type="EMBL" id="CAB5027717.1"/>
    </source>
</evidence>
<dbReference type="InterPro" id="IPR007561">
    <property type="entry name" value="Cell_div_SepF/SepF-rel"/>
</dbReference>
<evidence type="ECO:0000313" key="5">
    <source>
        <dbReference type="EMBL" id="CAB4834508.1"/>
    </source>
</evidence>
<keyword evidence="2" id="KW-0717">Septation</keyword>
<dbReference type="InterPro" id="IPR023052">
    <property type="entry name" value="Cell_div_SepF"/>
</dbReference>
<dbReference type="GO" id="GO:0000917">
    <property type="term" value="P:division septum assembly"/>
    <property type="evidence" value="ECO:0007669"/>
    <property type="project" value="UniProtKB-KW"/>
</dbReference>
<dbReference type="PANTHER" id="PTHR35798">
    <property type="entry name" value="CELL DIVISION PROTEIN SEPF"/>
    <property type="match status" value="1"/>
</dbReference>
<feature type="compositionally biased region" description="Basic and acidic residues" evidence="4">
    <location>
        <begin position="42"/>
        <end position="69"/>
    </location>
</feature>
<feature type="compositionally biased region" description="Low complexity" evidence="4">
    <location>
        <begin position="31"/>
        <end position="41"/>
    </location>
</feature>
<organism evidence="5">
    <name type="scientific">freshwater metagenome</name>
    <dbReference type="NCBI Taxonomy" id="449393"/>
    <lineage>
        <taxon>unclassified sequences</taxon>
        <taxon>metagenomes</taxon>
        <taxon>ecological metagenomes</taxon>
    </lineage>
</organism>
<dbReference type="EMBL" id="CAFBLT010000003">
    <property type="protein sequence ID" value="CAB4883174.1"/>
    <property type="molecule type" value="Genomic_DNA"/>
</dbReference>
<feature type="compositionally biased region" description="Low complexity" evidence="4">
    <location>
        <begin position="85"/>
        <end position="99"/>
    </location>
</feature>
<evidence type="ECO:0000256" key="4">
    <source>
        <dbReference type="SAM" id="MobiDB-lite"/>
    </source>
</evidence>
<gene>
    <name evidence="5" type="ORF">UFOPK3164_01682</name>
    <name evidence="6" type="ORF">UFOPK3427_01729</name>
    <name evidence="7" type="ORF">UFOPK4112_01350</name>
</gene>
<accession>A0A6J7APX9</accession>
<reference evidence="5" key="1">
    <citation type="submission" date="2020-05" db="EMBL/GenBank/DDBJ databases">
        <authorList>
            <person name="Chiriac C."/>
            <person name="Salcher M."/>
            <person name="Ghai R."/>
            <person name="Kavagutti S V."/>
        </authorList>
    </citation>
    <scope>NUCLEOTIDE SEQUENCE</scope>
</reference>
<name>A0A6J7APX9_9ZZZZ</name>
<evidence type="ECO:0000256" key="3">
    <source>
        <dbReference type="ARBA" id="ARBA00023306"/>
    </source>
</evidence>
<evidence type="ECO:0000256" key="1">
    <source>
        <dbReference type="ARBA" id="ARBA00022618"/>
    </source>
</evidence>
<dbReference type="EMBL" id="CAFBPM010000014">
    <property type="protein sequence ID" value="CAB5027717.1"/>
    <property type="molecule type" value="Genomic_DNA"/>
</dbReference>
<dbReference type="HAMAP" id="MF_01197">
    <property type="entry name" value="SepF"/>
    <property type="match status" value="1"/>
</dbReference>